<sequence>MPRNAEPGRSVTSRLGALLFAFRSGSSSLTLADLTRRTGMPHATVRRLVLELLSEGLLERTADGKYVIGTRVWELGTLAPRTLPLRTVALPFMEDLHAALQQHVQLAVLEGIEAVVVERMSTSKALGLVSQVGGRLPLHSSGVGKVLLAHGGESLLQEVSSKGLKAYTPTSITDPEQLRADLGEYRRRGFALVNQETSRDAQSVATAIFGASMECVAALSVVVAAGTVNLNSIAPAVVAAGRGISRGLGAGMSQRT</sequence>
<dbReference type="SMART" id="SM00346">
    <property type="entry name" value="HTH_ICLR"/>
    <property type="match status" value="1"/>
</dbReference>
<name>A0ABV2P129_9MICC</name>
<dbReference type="GO" id="GO:0003677">
    <property type="term" value="F:DNA binding"/>
    <property type="evidence" value="ECO:0007669"/>
    <property type="project" value="UniProtKB-KW"/>
</dbReference>
<dbReference type="InterPro" id="IPR005471">
    <property type="entry name" value="Tscrpt_reg_IclR_N"/>
</dbReference>
<dbReference type="Pfam" id="PF09339">
    <property type="entry name" value="HTH_IclR"/>
    <property type="match status" value="1"/>
</dbReference>
<dbReference type="InterPro" id="IPR014757">
    <property type="entry name" value="Tscrpt_reg_IclR_C"/>
</dbReference>
<dbReference type="GeneID" id="92751206"/>
<proteinExistence type="predicted"/>
<feature type="domain" description="IclR-ED" evidence="5">
    <location>
        <begin position="71"/>
        <end position="250"/>
    </location>
</feature>
<evidence type="ECO:0000313" key="7">
    <source>
        <dbReference type="Proteomes" id="UP001549307"/>
    </source>
</evidence>
<reference evidence="6 7" key="1">
    <citation type="submission" date="2024-06" db="EMBL/GenBank/DDBJ databases">
        <title>Sorghum-associated microbial communities from plants grown in Nebraska, USA.</title>
        <authorList>
            <person name="Schachtman D."/>
        </authorList>
    </citation>
    <scope>NUCLEOTIDE SEQUENCE [LARGE SCALE GENOMIC DNA]</scope>
    <source>
        <strain evidence="6 7">3552</strain>
    </source>
</reference>
<dbReference type="InterPro" id="IPR036390">
    <property type="entry name" value="WH_DNA-bd_sf"/>
</dbReference>
<dbReference type="PANTHER" id="PTHR30136:SF24">
    <property type="entry name" value="HTH-TYPE TRANSCRIPTIONAL REPRESSOR ALLR"/>
    <property type="match status" value="1"/>
</dbReference>
<evidence type="ECO:0000256" key="3">
    <source>
        <dbReference type="ARBA" id="ARBA00023163"/>
    </source>
</evidence>
<organism evidence="6 7">
    <name type="scientific">Arthrobacter bambusae</name>
    <dbReference type="NCBI Taxonomy" id="1338426"/>
    <lineage>
        <taxon>Bacteria</taxon>
        <taxon>Bacillati</taxon>
        <taxon>Actinomycetota</taxon>
        <taxon>Actinomycetes</taxon>
        <taxon>Micrococcales</taxon>
        <taxon>Micrococcaceae</taxon>
        <taxon>Arthrobacter</taxon>
    </lineage>
</organism>
<dbReference type="SUPFAM" id="SSF46785">
    <property type="entry name" value="Winged helix' DNA-binding domain"/>
    <property type="match status" value="1"/>
</dbReference>
<accession>A0ABV2P129</accession>
<dbReference type="InterPro" id="IPR050707">
    <property type="entry name" value="HTH_MetabolicPath_Reg"/>
</dbReference>
<protein>
    <submittedName>
        <fullName evidence="6">DNA-binding IclR family transcriptional regulator</fullName>
    </submittedName>
</protein>
<dbReference type="RefSeq" id="WP_354225916.1">
    <property type="nucleotide sequence ID" value="NZ_JBEPSN010000001.1"/>
</dbReference>
<evidence type="ECO:0000256" key="1">
    <source>
        <dbReference type="ARBA" id="ARBA00023015"/>
    </source>
</evidence>
<gene>
    <name evidence="6" type="ORF">ABIE37_000226</name>
</gene>
<dbReference type="SUPFAM" id="SSF55781">
    <property type="entry name" value="GAF domain-like"/>
    <property type="match status" value="1"/>
</dbReference>
<keyword evidence="3" id="KW-0804">Transcription</keyword>
<evidence type="ECO:0000313" key="6">
    <source>
        <dbReference type="EMBL" id="MET4538471.1"/>
    </source>
</evidence>
<dbReference type="PANTHER" id="PTHR30136">
    <property type="entry name" value="HELIX-TURN-HELIX TRANSCRIPTIONAL REGULATOR, ICLR FAMILY"/>
    <property type="match status" value="1"/>
</dbReference>
<comment type="caution">
    <text evidence="6">The sequence shown here is derived from an EMBL/GenBank/DDBJ whole genome shotgun (WGS) entry which is preliminary data.</text>
</comment>
<dbReference type="PROSITE" id="PS51077">
    <property type="entry name" value="HTH_ICLR"/>
    <property type="match status" value="1"/>
</dbReference>
<dbReference type="Proteomes" id="UP001549307">
    <property type="component" value="Unassembled WGS sequence"/>
</dbReference>
<dbReference type="EMBL" id="JBEPSN010000001">
    <property type="protein sequence ID" value="MET4538471.1"/>
    <property type="molecule type" value="Genomic_DNA"/>
</dbReference>
<dbReference type="InterPro" id="IPR029016">
    <property type="entry name" value="GAF-like_dom_sf"/>
</dbReference>
<evidence type="ECO:0000256" key="2">
    <source>
        <dbReference type="ARBA" id="ARBA00023125"/>
    </source>
</evidence>
<dbReference type="PROSITE" id="PS51078">
    <property type="entry name" value="ICLR_ED"/>
    <property type="match status" value="1"/>
</dbReference>
<keyword evidence="7" id="KW-1185">Reference proteome</keyword>
<dbReference type="Gene3D" id="1.10.10.10">
    <property type="entry name" value="Winged helix-like DNA-binding domain superfamily/Winged helix DNA-binding domain"/>
    <property type="match status" value="1"/>
</dbReference>
<dbReference type="Gene3D" id="3.30.450.40">
    <property type="match status" value="1"/>
</dbReference>
<dbReference type="Pfam" id="PF01614">
    <property type="entry name" value="IclR_C"/>
    <property type="match status" value="1"/>
</dbReference>
<keyword evidence="2 6" id="KW-0238">DNA-binding</keyword>
<keyword evidence="1" id="KW-0805">Transcription regulation</keyword>
<feature type="domain" description="HTH iclR-type" evidence="4">
    <location>
        <begin position="9"/>
        <end position="70"/>
    </location>
</feature>
<evidence type="ECO:0000259" key="5">
    <source>
        <dbReference type="PROSITE" id="PS51078"/>
    </source>
</evidence>
<dbReference type="InterPro" id="IPR036388">
    <property type="entry name" value="WH-like_DNA-bd_sf"/>
</dbReference>
<evidence type="ECO:0000259" key="4">
    <source>
        <dbReference type="PROSITE" id="PS51077"/>
    </source>
</evidence>